<organism evidence="6 7">
    <name type="scientific">Achromobacter spanius</name>
    <dbReference type="NCBI Taxonomy" id="217203"/>
    <lineage>
        <taxon>Bacteria</taxon>
        <taxon>Pseudomonadati</taxon>
        <taxon>Pseudomonadota</taxon>
        <taxon>Betaproteobacteria</taxon>
        <taxon>Burkholderiales</taxon>
        <taxon>Alcaligenaceae</taxon>
        <taxon>Achromobacter</taxon>
    </lineage>
</organism>
<dbReference type="CDD" id="cd06340">
    <property type="entry name" value="PBP1_ABC_ligand_binding-like"/>
    <property type="match status" value="1"/>
</dbReference>
<evidence type="ECO:0000313" key="6">
    <source>
        <dbReference type="EMBL" id="MDH0736703.1"/>
    </source>
</evidence>
<dbReference type="InterPro" id="IPR000709">
    <property type="entry name" value="Leu_Ile_Val-bd"/>
</dbReference>
<proteinExistence type="inferred from homology"/>
<dbReference type="Proteomes" id="UP001161094">
    <property type="component" value="Unassembled WGS sequence"/>
</dbReference>
<dbReference type="InterPro" id="IPR006311">
    <property type="entry name" value="TAT_signal"/>
</dbReference>
<dbReference type="PROSITE" id="PS51318">
    <property type="entry name" value="TAT"/>
    <property type="match status" value="1"/>
</dbReference>
<sequence length="416" mass="43701">MKSNAKQVVRHAAVHHAAVRQGRREFVAGLGAAALAASLPGVARAAPAEINVGVILPLSGANAQFGINSRQGLELAADEINAAGGIKSMGGAKLKLIIADATSQPTTAATVAQRLITQNRCVAIIGAYASSLTLAVSEVTERRGIPLLTMSFSDMLTERGFKHIFQVVSKGSVLGKAQYDYAASVVAGASDIKKIALLYEDTAYGTSQAVGVRNAAKAAGAQIVLDEAYPLGITDVTPLISKLRGSDAQIVFPISYLNDSLLIIRVMRQQRLTVPVVGGAAGYVIPDFAKALGQYAQAVLSIAPANYDQAPEYTERYRKRFGTFMPHEALEHAVCAGVLAQALEVAASDKPEAVTQALRAKKYDQGWAGVMSGGGVHFDAKGLNTLAQPVMVQWQNNELVSVWPQALAKGRVISAG</sequence>
<evidence type="ECO:0000256" key="3">
    <source>
        <dbReference type="ARBA" id="ARBA00022729"/>
    </source>
</evidence>
<evidence type="ECO:0000313" key="7">
    <source>
        <dbReference type="Proteomes" id="UP001161094"/>
    </source>
</evidence>
<evidence type="ECO:0000259" key="5">
    <source>
        <dbReference type="Pfam" id="PF13458"/>
    </source>
</evidence>
<keyword evidence="2" id="KW-0813">Transport</keyword>
<evidence type="ECO:0000256" key="1">
    <source>
        <dbReference type="ARBA" id="ARBA00010062"/>
    </source>
</evidence>
<evidence type="ECO:0000256" key="4">
    <source>
        <dbReference type="ARBA" id="ARBA00022970"/>
    </source>
</evidence>
<dbReference type="InterPro" id="IPR051010">
    <property type="entry name" value="BCAA_transport"/>
</dbReference>
<keyword evidence="3" id="KW-0732">Signal</keyword>
<dbReference type="AlphaFoldDB" id="A0AA42IX39"/>
<gene>
    <name evidence="6" type="ORF">N5D93_12860</name>
</gene>
<dbReference type="PANTHER" id="PTHR30483">
    <property type="entry name" value="LEUCINE-SPECIFIC-BINDING PROTEIN"/>
    <property type="match status" value="1"/>
</dbReference>
<reference evidence="6" key="1">
    <citation type="submission" date="2022-09" db="EMBL/GenBank/DDBJ databases">
        <title>Intensive care unit water sources are persistently colonized with multi-drug resistant bacteria and are the site of extensive horizontal gene transfer of antibiotic resistance genes.</title>
        <authorList>
            <person name="Diorio-Toth L."/>
        </authorList>
    </citation>
    <scope>NUCLEOTIDE SEQUENCE</scope>
    <source>
        <strain evidence="6">GD03843</strain>
    </source>
</reference>
<keyword evidence="4" id="KW-0029">Amino-acid transport</keyword>
<accession>A0AA42IX39</accession>
<dbReference type="RefSeq" id="WP_279995353.1">
    <property type="nucleotide sequence ID" value="NZ_JAOCDZ010000008.1"/>
</dbReference>
<name>A0AA42IX39_9BURK</name>
<comment type="caution">
    <text evidence="6">The sequence shown here is derived from an EMBL/GenBank/DDBJ whole genome shotgun (WGS) entry which is preliminary data.</text>
</comment>
<evidence type="ECO:0000256" key="2">
    <source>
        <dbReference type="ARBA" id="ARBA00022448"/>
    </source>
</evidence>
<comment type="similarity">
    <text evidence="1">Belongs to the leucine-binding protein family.</text>
</comment>
<dbReference type="Gene3D" id="3.40.50.2300">
    <property type="match status" value="2"/>
</dbReference>
<dbReference type="SUPFAM" id="SSF53822">
    <property type="entry name" value="Periplasmic binding protein-like I"/>
    <property type="match status" value="1"/>
</dbReference>
<dbReference type="EMBL" id="JAOCDZ010000008">
    <property type="protein sequence ID" value="MDH0736703.1"/>
    <property type="molecule type" value="Genomic_DNA"/>
</dbReference>
<dbReference type="InterPro" id="IPR028082">
    <property type="entry name" value="Peripla_BP_I"/>
</dbReference>
<dbReference type="PRINTS" id="PR00337">
    <property type="entry name" value="LEUILEVALBP"/>
</dbReference>
<feature type="domain" description="Leucine-binding protein" evidence="5">
    <location>
        <begin position="49"/>
        <end position="367"/>
    </location>
</feature>
<dbReference type="InterPro" id="IPR028081">
    <property type="entry name" value="Leu-bd"/>
</dbReference>
<dbReference type="Pfam" id="PF13458">
    <property type="entry name" value="Peripla_BP_6"/>
    <property type="match status" value="1"/>
</dbReference>
<dbReference type="GO" id="GO:0006865">
    <property type="term" value="P:amino acid transport"/>
    <property type="evidence" value="ECO:0007669"/>
    <property type="project" value="UniProtKB-KW"/>
</dbReference>
<protein>
    <submittedName>
        <fullName evidence="6">ABC transporter substrate-binding protein</fullName>
    </submittedName>
</protein>
<dbReference type="PANTHER" id="PTHR30483:SF37">
    <property type="entry name" value="ABC TRANSPORTER SUBSTRATE-BINDING PROTEIN"/>
    <property type="match status" value="1"/>
</dbReference>